<dbReference type="PRINTS" id="PR00109">
    <property type="entry name" value="TYRKINASE"/>
</dbReference>
<protein>
    <recommendedName>
        <fullName evidence="7">Protein kinase domain-containing protein</fullName>
    </recommendedName>
</protein>
<dbReference type="InterPro" id="IPR001245">
    <property type="entry name" value="Ser-Thr/Tyr_kinase_cat_dom"/>
</dbReference>
<evidence type="ECO:0000256" key="1">
    <source>
        <dbReference type="ARBA" id="ARBA00022527"/>
    </source>
</evidence>
<comment type="similarity">
    <text evidence="5">Belongs to the protein kinase superfamily.</text>
</comment>
<keyword evidence="2 4" id="KW-0547">Nucleotide-binding</keyword>
<dbReference type="InterPro" id="IPR008271">
    <property type="entry name" value="Ser/Thr_kinase_AS"/>
</dbReference>
<dbReference type="SMART" id="SM00220">
    <property type="entry name" value="S_TKc"/>
    <property type="match status" value="1"/>
</dbReference>
<sequence length="470" mass="54623">MDFQGVFFDNTDYEITEEELGKGTFGTVFLVKNLVDDKYYAAKIIDKRTNFNGNEQMLFMRESLILHDLDHPAIVKFIGINFQSNTDPSLLEPTIITEYLKNGSLKKNLTNPRFTKTKQCIALIGIADAMRYLHQMGILHRDLKSDNILMDDDFYPRVCDFGLSRCFEQSLSNSLKIQMTSAFGTPLYNAPEIFNNEDEYSPGVDVYSFAMIAYEIVTRKTPFFELGKKIGITKLMAEVLIGHRPNFLDFEVTSEMKELISQCWATNPKSRPSFNEIYERLTKDLTIFGDGFDELEVKKYIQLIENERSKENSKVKKDLIVSARKKSQSDKTTSSTTSTTTMKYNPNYKHIDIKKISRNYYQIINLYFSTEVDLNERYVNGIFTFIFSYKSLLHCAADIGNLELVKYLLSTQKFDIKGLDIIFKHNFFFLLMMFFMIFSYGILLLILFMKIYYSLLANQITLNLQNIFFL</sequence>
<dbReference type="Gene3D" id="1.10.510.10">
    <property type="entry name" value="Transferase(Phosphotransferase) domain 1"/>
    <property type="match status" value="1"/>
</dbReference>
<dbReference type="PANTHER" id="PTHR44329">
    <property type="entry name" value="SERINE/THREONINE-PROTEIN KINASE TNNI3K-RELATED"/>
    <property type="match status" value="1"/>
</dbReference>
<feature type="transmembrane region" description="Helical" evidence="6">
    <location>
        <begin position="427"/>
        <end position="448"/>
    </location>
</feature>
<dbReference type="PROSITE" id="PS50011">
    <property type="entry name" value="PROTEIN_KINASE_DOM"/>
    <property type="match status" value="1"/>
</dbReference>
<keyword evidence="3 4" id="KW-0067">ATP-binding</keyword>
<dbReference type="InterPro" id="IPR000719">
    <property type="entry name" value="Prot_kinase_dom"/>
</dbReference>
<dbReference type="PROSITE" id="PS00107">
    <property type="entry name" value="PROTEIN_KINASE_ATP"/>
    <property type="match status" value="1"/>
</dbReference>
<keyword evidence="6" id="KW-0472">Membrane</keyword>
<accession>A0ABR2J060</accession>
<evidence type="ECO:0000256" key="5">
    <source>
        <dbReference type="RuleBase" id="RU000304"/>
    </source>
</evidence>
<evidence type="ECO:0000256" key="6">
    <source>
        <dbReference type="SAM" id="Phobius"/>
    </source>
</evidence>
<keyword evidence="6" id="KW-0812">Transmembrane</keyword>
<evidence type="ECO:0000256" key="2">
    <source>
        <dbReference type="ARBA" id="ARBA00022741"/>
    </source>
</evidence>
<keyword evidence="9" id="KW-1185">Reference proteome</keyword>
<proteinExistence type="inferred from homology"/>
<reference evidence="8 9" key="1">
    <citation type="submission" date="2024-04" db="EMBL/GenBank/DDBJ databases">
        <title>Tritrichomonas musculus Genome.</title>
        <authorList>
            <person name="Alves-Ferreira E."/>
            <person name="Grigg M."/>
            <person name="Lorenzi H."/>
            <person name="Galac M."/>
        </authorList>
    </citation>
    <scope>NUCLEOTIDE SEQUENCE [LARGE SCALE GENOMIC DNA]</scope>
    <source>
        <strain evidence="8 9">EAF2021</strain>
    </source>
</reference>
<keyword evidence="1 5" id="KW-0723">Serine/threonine-protein kinase</keyword>
<evidence type="ECO:0000313" key="9">
    <source>
        <dbReference type="Proteomes" id="UP001470230"/>
    </source>
</evidence>
<dbReference type="SUPFAM" id="SSF48403">
    <property type="entry name" value="Ankyrin repeat"/>
    <property type="match status" value="1"/>
</dbReference>
<keyword evidence="1 5" id="KW-0418">Kinase</keyword>
<dbReference type="SUPFAM" id="SSF56112">
    <property type="entry name" value="Protein kinase-like (PK-like)"/>
    <property type="match status" value="1"/>
</dbReference>
<gene>
    <name evidence="8" type="ORF">M9Y10_008839</name>
</gene>
<evidence type="ECO:0000256" key="3">
    <source>
        <dbReference type="ARBA" id="ARBA00022840"/>
    </source>
</evidence>
<keyword evidence="6" id="KW-1133">Transmembrane helix</keyword>
<dbReference type="PROSITE" id="PS00108">
    <property type="entry name" value="PROTEIN_KINASE_ST"/>
    <property type="match status" value="1"/>
</dbReference>
<dbReference type="Pfam" id="PF00069">
    <property type="entry name" value="Pkinase"/>
    <property type="match status" value="1"/>
</dbReference>
<dbReference type="InterPro" id="IPR017441">
    <property type="entry name" value="Protein_kinase_ATP_BS"/>
</dbReference>
<evidence type="ECO:0000259" key="7">
    <source>
        <dbReference type="PROSITE" id="PS50011"/>
    </source>
</evidence>
<feature type="domain" description="Protein kinase" evidence="7">
    <location>
        <begin position="14"/>
        <end position="287"/>
    </location>
</feature>
<organism evidence="8 9">
    <name type="scientific">Tritrichomonas musculus</name>
    <dbReference type="NCBI Taxonomy" id="1915356"/>
    <lineage>
        <taxon>Eukaryota</taxon>
        <taxon>Metamonada</taxon>
        <taxon>Parabasalia</taxon>
        <taxon>Tritrichomonadida</taxon>
        <taxon>Tritrichomonadidae</taxon>
        <taxon>Tritrichomonas</taxon>
    </lineage>
</organism>
<dbReference type="InterPro" id="IPR036770">
    <property type="entry name" value="Ankyrin_rpt-contain_sf"/>
</dbReference>
<dbReference type="InterPro" id="IPR011009">
    <property type="entry name" value="Kinase-like_dom_sf"/>
</dbReference>
<evidence type="ECO:0000256" key="4">
    <source>
        <dbReference type="PROSITE-ProRule" id="PRU10141"/>
    </source>
</evidence>
<evidence type="ECO:0000313" key="8">
    <source>
        <dbReference type="EMBL" id="KAK8870926.1"/>
    </source>
</evidence>
<dbReference type="PANTHER" id="PTHR44329:SF214">
    <property type="entry name" value="PROTEIN KINASE DOMAIN-CONTAINING PROTEIN"/>
    <property type="match status" value="1"/>
</dbReference>
<dbReference type="InterPro" id="IPR051681">
    <property type="entry name" value="Ser/Thr_Kinases-Pseudokinases"/>
</dbReference>
<dbReference type="Proteomes" id="UP001470230">
    <property type="component" value="Unassembled WGS sequence"/>
</dbReference>
<comment type="caution">
    <text evidence="8">The sequence shown here is derived from an EMBL/GenBank/DDBJ whole genome shotgun (WGS) entry which is preliminary data.</text>
</comment>
<name>A0ABR2J060_9EUKA</name>
<keyword evidence="1 5" id="KW-0808">Transferase</keyword>
<feature type="binding site" evidence="4">
    <location>
        <position position="43"/>
    </location>
    <ligand>
        <name>ATP</name>
        <dbReference type="ChEBI" id="CHEBI:30616"/>
    </ligand>
</feature>
<dbReference type="EMBL" id="JAPFFF010000014">
    <property type="protein sequence ID" value="KAK8870926.1"/>
    <property type="molecule type" value="Genomic_DNA"/>
</dbReference>